<dbReference type="Proteomes" id="UP001163324">
    <property type="component" value="Chromosome 5"/>
</dbReference>
<sequence length="776" mass="85467">MESRIEKWELSKADIDSIASDDLHEHRPNRWKGPKSTWRTWTEGERLLWQSMKRLEGQDLGVHLYNAHALKRMGRDPATAHDVTVTTDDGAEVVWAPPRAWTAWPLRLEQLPCEPFVERRGGGEEGWGDDDDGDDAFTFRRREVRYPSTDLREEITAAILRTARHRFRKRERRLQRRASNLMPSVEQPLVHPESAGGPGLPDRTKRPRDYDGADVGDEDMGYPALGGDQVVKPRIKAGMVSGGQKWHTEAGQIGFSTPDVSTNDELSSKLLRRSVGHILSRLDKTLLILHTLRTSTVTYNSESSTNTSDSEGYSAAPRGPRGKTRSHSRQPQPQKQPAAISGGGGGDGNGDGDGAQQQAEPQKRGRGRPRKNSRAGDTSASESVPLKTTKRGRPRKVHVPREGETRLQMMERVARESHRKLPAFIAADSAEDNEAAFEAWMSRGEEGIRQRRMSRETTVDTETALTTDAEGGEANREKKKRRKGGKHKLGLRDWSDVLGAAALAGFPPEVISRTAKRCATLFGEAVVTRTLHEVPASRGTGVQTTTHNPSTTQQAQDSSDRSTSDDEPQALLQRRIASRQSSLCSLASSPTGTPRRTIRSSTPGIAPGSRRTSRSPSAGASHHHHHHHHHHQHQQQQHFCPVTKCDRAARGFARRANLRRHMDLVHPGREADGDVDSEDELVGGVHMDGFLKPITVGREWRGEDVARRKRKGGVVSLPLGERGVSGGGGGGGGGDDDDGDADDDYDNDDDNDDDGDDGEAGEDEEEEEEEDIQLPA</sequence>
<proteinExistence type="predicted"/>
<accession>A0ACC0UXY2</accession>
<dbReference type="EMBL" id="CM047944">
    <property type="protein sequence ID" value="KAI9899017.1"/>
    <property type="molecule type" value="Genomic_DNA"/>
</dbReference>
<evidence type="ECO:0000313" key="2">
    <source>
        <dbReference type="Proteomes" id="UP001163324"/>
    </source>
</evidence>
<evidence type="ECO:0000313" key="1">
    <source>
        <dbReference type="EMBL" id="KAI9899017.1"/>
    </source>
</evidence>
<gene>
    <name evidence="1" type="ORF">N3K66_005478</name>
</gene>
<name>A0ACC0UXY2_9HYPO</name>
<comment type="caution">
    <text evidence="1">The sequence shown here is derived from an EMBL/GenBank/DDBJ whole genome shotgun (WGS) entry which is preliminary data.</text>
</comment>
<organism evidence="1 2">
    <name type="scientific">Trichothecium roseum</name>
    <dbReference type="NCBI Taxonomy" id="47278"/>
    <lineage>
        <taxon>Eukaryota</taxon>
        <taxon>Fungi</taxon>
        <taxon>Dikarya</taxon>
        <taxon>Ascomycota</taxon>
        <taxon>Pezizomycotina</taxon>
        <taxon>Sordariomycetes</taxon>
        <taxon>Hypocreomycetidae</taxon>
        <taxon>Hypocreales</taxon>
        <taxon>Hypocreales incertae sedis</taxon>
        <taxon>Trichothecium</taxon>
    </lineage>
</organism>
<reference evidence="1" key="1">
    <citation type="submission" date="2022-10" db="EMBL/GenBank/DDBJ databases">
        <title>Complete Genome of Trichothecium roseum strain YXFP-22015, a Plant Pathogen Isolated from Citrus.</title>
        <authorList>
            <person name="Wang Y."/>
            <person name="Zhu L."/>
        </authorList>
    </citation>
    <scope>NUCLEOTIDE SEQUENCE</scope>
    <source>
        <strain evidence="1">YXFP-22015</strain>
    </source>
</reference>
<keyword evidence="2" id="KW-1185">Reference proteome</keyword>
<protein>
    <submittedName>
        <fullName evidence="1">Uncharacterized protein</fullName>
    </submittedName>
</protein>